<proteinExistence type="inferred from homology"/>
<protein>
    <recommendedName>
        <fullName evidence="2">DNA ligase (ATP)</fullName>
        <ecNumber evidence="2">6.5.1.1</ecNumber>
    </recommendedName>
</protein>
<evidence type="ECO:0000256" key="4">
    <source>
        <dbReference type="ARBA" id="ARBA00034003"/>
    </source>
</evidence>
<dbReference type="InterPro" id="IPR050191">
    <property type="entry name" value="ATP-dep_DNA_ligase"/>
</dbReference>
<dbReference type="InterPro" id="IPR014146">
    <property type="entry name" value="LigD_ligase_dom"/>
</dbReference>
<dbReference type="CDD" id="cd07906">
    <property type="entry name" value="Adenylation_DNA_ligase_LigD_LigC"/>
    <property type="match status" value="1"/>
</dbReference>
<dbReference type="Pfam" id="PF04679">
    <property type="entry name" value="DNA_ligase_A_C"/>
    <property type="match status" value="1"/>
</dbReference>
<comment type="similarity">
    <text evidence="1">Belongs to the ATP-dependent DNA ligase family.</text>
</comment>
<evidence type="ECO:0000256" key="1">
    <source>
        <dbReference type="ARBA" id="ARBA00007572"/>
    </source>
</evidence>
<dbReference type="Gene3D" id="3.30.1490.70">
    <property type="match status" value="1"/>
</dbReference>
<organism evidence="7 8">
    <name type="scientific">Sphaerisporangium aureirubrum</name>
    <dbReference type="NCBI Taxonomy" id="1544736"/>
    <lineage>
        <taxon>Bacteria</taxon>
        <taxon>Bacillati</taxon>
        <taxon>Actinomycetota</taxon>
        <taxon>Actinomycetes</taxon>
        <taxon>Streptosporangiales</taxon>
        <taxon>Streptosporangiaceae</taxon>
        <taxon>Sphaerisporangium</taxon>
    </lineage>
</organism>
<feature type="domain" description="ATP-dependent DNA ligase family profile" evidence="6">
    <location>
        <begin position="112"/>
        <end position="231"/>
    </location>
</feature>
<dbReference type="PANTHER" id="PTHR45674:SF4">
    <property type="entry name" value="DNA LIGASE 1"/>
    <property type="match status" value="1"/>
</dbReference>
<comment type="catalytic activity">
    <reaction evidence="4">
        <text>ATP + (deoxyribonucleotide)n-3'-hydroxyl + 5'-phospho-(deoxyribonucleotide)m = (deoxyribonucleotide)n+m + AMP + diphosphate.</text>
        <dbReference type="EC" id="6.5.1.1"/>
    </reaction>
</comment>
<dbReference type="InterPro" id="IPR012310">
    <property type="entry name" value="DNA_ligase_ATP-dep_cent"/>
</dbReference>
<dbReference type="SUPFAM" id="SSF56091">
    <property type="entry name" value="DNA ligase/mRNA capping enzyme, catalytic domain"/>
    <property type="match status" value="1"/>
</dbReference>
<dbReference type="Pfam" id="PF01068">
    <property type="entry name" value="DNA_ligase_A_M"/>
    <property type="match status" value="1"/>
</dbReference>
<reference evidence="8" key="1">
    <citation type="journal article" date="2019" name="Int. J. Syst. Evol. Microbiol.">
        <title>The Global Catalogue of Microorganisms (GCM) 10K type strain sequencing project: providing services to taxonomists for standard genome sequencing and annotation.</title>
        <authorList>
            <consortium name="The Broad Institute Genomics Platform"/>
            <consortium name="The Broad Institute Genome Sequencing Center for Infectious Disease"/>
            <person name="Wu L."/>
            <person name="Ma J."/>
        </authorList>
    </citation>
    <scope>NUCLEOTIDE SEQUENCE [LARGE SCALE GENOMIC DNA]</scope>
    <source>
        <strain evidence="8">JCM 30346</strain>
    </source>
</reference>
<evidence type="ECO:0000313" key="8">
    <source>
        <dbReference type="Proteomes" id="UP001596137"/>
    </source>
</evidence>
<dbReference type="Proteomes" id="UP001596137">
    <property type="component" value="Unassembled WGS sequence"/>
</dbReference>
<dbReference type="Gene3D" id="3.30.470.30">
    <property type="entry name" value="DNA ligase/mRNA capping enzyme"/>
    <property type="match status" value="1"/>
</dbReference>
<keyword evidence="8" id="KW-1185">Reference proteome</keyword>
<evidence type="ECO:0000256" key="3">
    <source>
        <dbReference type="ARBA" id="ARBA00022598"/>
    </source>
</evidence>
<dbReference type="SUPFAM" id="SSF50249">
    <property type="entry name" value="Nucleic acid-binding proteins"/>
    <property type="match status" value="1"/>
</dbReference>
<keyword evidence="3 7" id="KW-0436">Ligase</keyword>
<evidence type="ECO:0000313" key="7">
    <source>
        <dbReference type="EMBL" id="MFC6085132.1"/>
    </source>
</evidence>
<dbReference type="PANTHER" id="PTHR45674">
    <property type="entry name" value="DNA LIGASE 1/3 FAMILY MEMBER"/>
    <property type="match status" value="1"/>
</dbReference>
<evidence type="ECO:0000256" key="2">
    <source>
        <dbReference type="ARBA" id="ARBA00012727"/>
    </source>
</evidence>
<feature type="compositionally biased region" description="Basic and acidic residues" evidence="5">
    <location>
        <begin position="308"/>
        <end position="323"/>
    </location>
</feature>
<dbReference type="PROSITE" id="PS50160">
    <property type="entry name" value="DNA_LIGASE_A3"/>
    <property type="match status" value="1"/>
</dbReference>
<dbReference type="InterPro" id="IPR012340">
    <property type="entry name" value="NA-bd_OB-fold"/>
</dbReference>
<dbReference type="GO" id="GO:0016874">
    <property type="term" value="F:ligase activity"/>
    <property type="evidence" value="ECO:0007669"/>
    <property type="project" value="UniProtKB-KW"/>
</dbReference>
<dbReference type="RefSeq" id="WP_380758944.1">
    <property type="nucleotide sequence ID" value="NZ_JBHSRF010000056.1"/>
</dbReference>
<dbReference type="EC" id="6.5.1.1" evidence="2"/>
<evidence type="ECO:0000256" key="5">
    <source>
        <dbReference type="SAM" id="MobiDB-lite"/>
    </source>
</evidence>
<feature type="region of interest" description="Disordered" evidence="5">
    <location>
        <begin position="303"/>
        <end position="329"/>
    </location>
</feature>
<comment type="caution">
    <text evidence="7">The sequence shown here is derived from an EMBL/GenBank/DDBJ whole genome shotgun (WGS) entry which is preliminary data.</text>
</comment>
<dbReference type="InterPro" id="IPR012309">
    <property type="entry name" value="DNA_ligase_ATP-dep_C"/>
</dbReference>
<dbReference type="EMBL" id="JBHSRF010000056">
    <property type="protein sequence ID" value="MFC6085132.1"/>
    <property type="molecule type" value="Genomic_DNA"/>
</dbReference>
<dbReference type="CDD" id="cd07971">
    <property type="entry name" value="OBF_DNA_ligase_LigD"/>
    <property type="match status" value="1"/>
</dbReference>
<dbReference type="NCBIfam" id="TIGR02779">
    <property type="entry name" value="NHEJ_ligase_lig"/>
    <property type="match status" value="1"/>
</dbReference>
<accession>A0ABW1NRS5</accession>
<dbReference type="Gene3D" id="2.40.50.140">
    <property type="entry name" value="Nucleic acid-binding proteins"/>
    <property type="match status" value="1"/>
</dbReference>
<sequence length="329" mass="36255">MGGLPTYTPMLAQIGPPPAGEDGEWGHEMKWDGVRVLAYAEDGALRLISRNGKDVTATYPELYPLAGSVGGRDVVLDGEIVAFDDAGRPSFSVLQHRMHQRHGERIRHLVATIPVTLMVFDVLHVGAEPVVALPYTERRELLEDIVVPGARWQVPVWFRDDGAHALELSRRLGIEGVVSKRLRSPYRPGRRSPDWIKVKNVRTQEVVIGGWSTGQGRRATTMGALLLGVYEDGHLVFVGNVGTGFTDGTLRELGALLAPLERPDCPFGTTVPREQARTAHWVSPVLVGEVQFAEWTPDGRLRHPSWRGLRDDKSPAEVTRESEPPQLAG</sequence>
<gene>
    <name evidence="7" type="primary">ligD</name>
    <name evidence="7" type="ORF">ACFP1K_28485</name>
</gene>
<evidence type="ECO:0000259" key="6">
    <source>
        <dbReference type="PROSITE" id="PS50160"/>
    </source>
</evidence>
<name>A0ABW1NRS5_9ACTN</name>